<dbReference type="InterPro" id="IPR021255">
    <property type="entry name" value="DUF2807"/>
</dbReference>
<dbReference type="AlphaFoldDB" id="A0A1M5I8G4"/>
<name>A0A1M5I8G4_9FLAO</name>
<sequence length="244" mass="26130">MKKSIVLLIMCALLMPTLMQAQWSSNQKIRGNGNFISENRITSSYEKIAIAGFFDVELVSGKEGNIIVKGEENLLPFIKIEVVDQVLKISIEKNKYISVSKRKGIVIIVPFEAINQVTLSGSGDIIGKNKIKSKNFSITLKGSGDVDLEIEATNVDVNLTGSGDIDLSGNTENINSDLNGSGDIDATKLKALNANVTVSGSGDNAVNCSESFYGRVTGSGEIKYAGEPKKKDSKVTGSGSIKKY</sequence>
<feature type="chain" id="PRO_5013064650" evidence="2">
    <location>
        <begin position="22"/>
        <end position="244"/>
    </location>
</feature>
<keyword evidence="2" id="KW-0732">Signal</keyword>
<organism evidence="4 5">
    <name type="scientific">Flavobacterium segetis</name>
    <dbReference type="NCBI Taxonomy" id="271157"/>
    <lineage>
        <taxon>Bacteria</taxon>
        <taxon>Pseudomonadati</taxon>
        <taxon>Bacteroidota</taxon>
        <taxon>Flavobacteriia</taxon>
        <taxon>Flavobacteriales</taxon>
        <taxon>Flavobacteriaceae</taxon>
        <taxon>Flavobacterium</taxon>
    </lineage>
</organism>
<gene>
    <name evidence="4" type="ORF">SAMN05444396_106239</name>
</gene>
<evidence type="ECO:0000313" key="4">
    <source>
        <dbReference type="EMBL" id="SHG24668.1"/>
    </source>
</evidence>
<reference evidence="5" key="1">
    <citation type="submission" date="2016-11" db="EMBL/GenBank/DDBJ databases">
        <authorList>
            <person name="Varghese N."/>
            <person name="Submissions S."/>
        </authorList>
    </citation>
    <scope>NUCLEOTIDE SEQUENCE [LARGE SCALE GENOMIC DNA]</scope>
    <source>
        <strain evidence="5">DSM 19741</strain>
    </source>
</reference>
<feature type="domain" description="Putative auto-transporter adhesin head GIN" evidence="3">
    <location>
        <begin position="45"/>
        <end position="228"/>
    </location>
</feature>
<feature type="signal peptide" evidence="2">
    <location>
        <begin position="1"/>
        <end position="21"/>
    </location>
</feature>
<proteinExistence type="predicted"/>
<keyword evidence="5" id="KW-1185">Reference proteome</keyword>
<feature type="region of interest" description="Disordered" evidence="1">
    <location>
        <begin position="223"/>
        <end position="244"/>
    </location>
</feature>
<dbReference type="Pfam" id="PF10988">
    <property type="entry name" value="DUF2807"/>
    <property type="match status" value="1"/>
</dbReference>
<evidence type="ECO:0000256" key="1">
    <source>
        <dbReference type="SAM" id="MobiDB-lite"/>
    </source>
</evidence>
<dbReference type="OrthoDB" id="5585143at2"/>
<accession>A0A1M5I8G4</accession>
<dbReference type="STRING" id="271157.SAMN05444396_106239"/>
<feature type="compositionally biased region" description="Basic and acidic residues" evidence="1">
    <location>
        <begin position="224"/>
        <end position="234"/>
    </location>
</feature>
<dbReference type="RefSeq" id="WP_072992015.1">
    <property type="nucleotide sequence ID" value="NZ_FQWE01000006.1"/>
</dbReference>
<dbReference type="Proteomes" id="UP000184036">
    <property type="component" value="Unassembled WGS sequence"/>
</dbReference>
<dbReference type="PANTHER" id="PTHR39200">
    <property type="entry name" value="HYPOTHETICAL EXPORTED PROTEIN"/>
    <property type="match status" value="1"/>
</dbReference>
<dbReference type="EMBL" id="FQWE01000006">
    <property type="protein sequence ID" value="SHG24668.1"/>
    <property type="molecule type" value="Genomic_DNA"/>
</dbReference>
<evidence type="ECO:0000256" key="2">
    <source>
        <dbReference type="SAM" id="SignalP"/>
    </source>
</evidence>
<feature type="compositionally biased region" description="Polar residues" evidence="1">
    <location>
        <begin position="235"/>
        <end position="244"/>
    </location>
</feature>
<evidence type="ECO:0000259" key="3">
    <source>
        <dbReference type="Pfam" id="PF10988"/>
    </source>
</evidence>
<evidence type="ECO:0000313" key="5">
    <source>
        <dbReference type="Proteomes" id="UP000184036"/>
    </source>
</evidence>
<dbReference type="Gene3D" id="2.160.20.120">
    <property type="match status" value="1"/>
</dbReference>
<protein>
    <submittedName>
        <fullName evidence="4">Putative auto-transporter adhesin, head GIN domain</fullName>
    </submittedName>
</protein>
<dbReference type="PANTHER" id="PTHR39200:SF1">
    <property type="entry name" value="AUTO-TRANSPORTER ADHESIN HEAD GIN DOMAIN-CONTAINING PROTEIN-RELATED"/>
    <property type="match status" value="1"/>
</dbReference>